<dbReference type="RefSeq" id="WP_103066227.1">
    <property type="nucleotide sequence ID" value="NZ_AZRL01000003.1"/>
</dbReference>
<dbReference type="Proteomes" id="UP000236434">
    <property type="component" value="Unassembled WGS sequence"/>
</dbReference>
<reference evidence="1 2" key="1">
    <citation type="submission" date="2013-12" db="EMBL/GenBank/DDBJ databases">
        <title>Comparative genomics of Petrotoga isolates.</title>
        <authorList>
            <person name="Nesbo C.L."/>
            <person name="Charchuk R."/>
            <person name="Chow K."/>
        </authorList>
    </citation>
    <scope>NUCLEOTIDE SEQUENCE [LARGE SCALE GENOMIC DNA]</scope>
    <source>
        <strain evidence="1 2">DSM 13574</strain>
    </source>
</reference>
<dbReference type="AlphaFoldDB" id="A0A2K1P5P5"/>
<evidence type="ECO:0000313" key="1">
    <source>
        <dbReference type="EMBL" id="PNR98115.1"/>
    </source>
</evidence>
<sequence>MKSFIKYYNEIKPLYQNKLDLTKKFQEIPDLFSRSVSKLLEKIYGEDEVDRKLVESYVEFATDKEPHFKLKNELIDFLGEDWTDSDLPSILEKMAKSAYDRYKHIIEDHDRTETFRME</sequence>
<protein>
    <submittedName>
        <fullName evidence="1">Uncharacterized protein</fullName>
    </submittedName>
</protein>
<organism evidence="1 2">
    <name type="scientific">Petrotoga olearia DSM 13574</name>
    <dbReference type="NCBI Taxonomy" id="1122955"/>
    <lineage>
        <taxon>Bacteria</taxon>
        <taxon>Thermotogati</taxon>
        <taxon>Thermotogota</taxon>
        <taxon>Thermotogae</taxon>
        <taxon>Petrotogales</taxon>
        <taxon>Petrotogaceae</taxon>
        <taxon>Petrotoga</taxon>
    </lineage>
</organism>
<comment type="caution">
    <text evidence="1">The sequence shown here is derived from an EMBL/GenBank/DDBJ whole genome shotgun (WGS) entry which is preliminary data.</text>
</comment>
<dbReference type="OrthoDB" id="47239at2"/>
<evidence type="ECO:0000313" key="2">
    <source>
        <dbReference type="Proteomes" id="UP000236434"/>
    </source>
</evidence>
<proteinExistence type="predicted"/>
<dbReference type="EMBL" id="AZRL01000003">
    <property type="protein sequence ID" value="PNR98115.1"/>
    <property type="molecule type" value="Genomic_DNA"/>
</dbReference>
<gene>
    <name evidence="1" type="ORF">X929_01120</name>
</gene>
<accession>A0A2K1P5P5</accession>
<name>A0A2K1P5P5_9BACT</name>